<name>A0AAD7S4Q2_9TELE</name>
<evidence type="ECO:0000313" key="3">
    <source>
        <dbReference type="EMBL" id="KAJ8395912.1"/>
    </source>
</evidence>
<dbReference type="AlphaFoldDB" id="A0AAD7S4Q2"/>
<comment type="caution">
    <text evidence="3">The sequence shown here is derived from an EMBL/GenBank/DDBJ whole genome shotgun (WGS) entry which is preliminary data.</text>
</comment>
<organism evidence="3 4">
    <name type="scientific">Aldrovandia affinis</name>
    <dbReference type="NCBI Taxonomy" id="143900"/>
    <lineage>
        <taxon>Eukaryota</taxon>
        <taxon>Metazoa</taxon>
        <taxon>Chordata</taxon>
        <taxon>Craniata</taxon>
        <taxon>Vertebrata</taxon>
        <taxon>Euteleostomi</taxon>
        <taxon>Actinopterygii</taxon>
        <taxon>Neopterygii</taxon>
        <taxon>Teleostei</taxon>
        <taxon>Notacanthiformes</taxon>
        <taxon>Halosauridae</taxon>
        <taxon>Aldrovandia</taxon>
    </lineage>
</organism>
<keyword evidence="4" id="KW-1185">Reference proteome</keyword>
<feature type="signal peptide" evidence="2">
    <location>
        <begin position="1"/>
        <end position="19"/>
    </location>
</feature>
<dbReference type="EMBL" id="JAINUG010000112">
    <property type="protein sequence ID" value="KAJ8395912.1"/>
    <property type="molecule type" value="Genomic_DNA"/>
</dbReference>
<evidence type="ECO:0000256" key="1">
    <source>
        <dbReference type="SAM" id="MobiDB-lite"/>
    </source>
</evidence>
<evidence type="ECO:0000256" key="2">
    <source>
        <dbReference type="SAM" id="SignalP"/>
    </source>
</evidence>
<accession>A0AAD7S4Q2</accession>
<feature type="region of interest" description="Disordered" evidence="1">
    <location>
        <begin position="78"/>
        <end position="100"/>
    </location>
</feature>
<protein>
    <submittedName>
        <fullName evidence="3">Uncharacterized protein</fullName>
    </submittedName>
</protein>
<dbReference type="Proteomes" id="UP001221898">
    <property type="component" value="Unassembled WGS sequence"/>
</dbReference>
<sequence>MRTLHIGVVLCVTMTVAGAGSEEAVQRSLPVIELRQASSRWDVPEHLTREASRRHPNQMPEPPHLAPLDAEEQRLYSEPLPDDRAPHPISKGEPRHPAEETHFSRLYSRSRSFGHYPQLVTIDRCSVCITADAATIRLSISRSILPSLVNKTPRTLNRPDQEAEEYDPPVVGIHPPVPFLEEGDHHPGLPVQRHCPRCPRGAAESCQPRQPHNIQSLEGLRADLIHPEALPPWSFLTTMATSAPEIGEPTPSPQTLLPRWKACRWD</sequence>
<gene>
    <name evidence="3" type="ORF">AAFF_G00027950</name>
</gene>
<feature type="chain" id="PRO_5041975716" evidence="2">
    <location>
        <begin position="20"/>
        <end position="266"/>
    </location>
</feature>
<keyword evidence="2" id="KW-0732">Signal</keyword>
<reference evidence="3" key="1">
    <citation type="journal article" date="2023" name="Science">
        <title>Genome structures resolve the early diversification of teleost fishes.</title>
        <authorList>
            <person name="Parey E."/>
            <person name="Louis A."/>
            <person name="Montfort J."/>
            <person name="Bouchez O."/>
            <person name="Roques C."/>
            <person name="Iampietro C."/>
            <person name="Lluch J."/>
            <person name="Castinel A."/>
            <person name="Donnadieu C."/>
            <person name="Desvignes T."/>
            <person name="Floi Bucao C."/>
            <person name="Jouanno E."/>
            <person name="Wen M."/>
            <person name="Mejri S."/>
            <person name="Dirks R."/>
            <person name="Jansen H."/>
            <person name="Henkel C."/>
            <person name="Chen W.J."/>
            <person name="Zahm M."/>
            <person name="Cabau C."/>
            <person name="Klopp C."/>
            <person name="Thompson A.W."/>
            <person name="Robinson-Rechavi M."/>
            <person name="Braasch I."/>
            <person name="Lecointre G."/>
            <person name="Bobe J."/>
            <person name="Postlethwait J.H."/>
            <person name="Berthelot C."/>
            <person name="Roest Crollius H."/>
            <person name="Guiguen Y."/>
        </authorList>
    </citation>
    <scope>NUCLEOTIDE SEQUENCE</scope>
    <source>
        <strain evidence="3">NC1722</strain>
    </source>
</reference>
<evidence type="ECO:0000313" key="4">
    <source>
        <dbReference type="Proteomes" id="UP001221898"/>
    </source>
</evidence>
<proteinExistence type="predicted"/>